<keyword evidence="2" id="KW-0889">Transcription antitermination</keyword>
<accession>A0AAV5AXJ1</accession>
<keyword evidence="10" id="KW-1185">Reference proteome</keyword>
<dbReference type="Proteomes" id="UP001208692">
    <property type="component" value="Unassembled WGS sequence"/>
</dbReference>
<sequence length="303" mass="35576">MQSIYALHQTENHNLQKEEKFLLSSMDNMYLLYVALMSLWTELLKRGETLQQISKAKYLATDKDKQLNQKLISNKVLLYIVNNQPLVDLIDKQNPINWKLYSEYVDLLYNQIIQSEEYQYYMQNSQNSFEIDKNFLIDLYKKIIAVDEKLYDFLQEGAMTWLDDFPLVNTLIIKLLKGIKQDNPPLYFVPKLFKDVVDQEFAIDLLRKAVLNDEKYNKYLKGKTPQWEITRLAEIDVILIKMGITEFLKFPSIPVKVTINEYVEIAKEYSTPKSSIFINGILDKLSKEFSENGLLQKIGRGLL</sequence>
<dbReference type="EMBL" id="BQKA01000023">
    <property type="protein sequence ID" value="GJM50192.1"/>
    <property type="molecule type" value="Genomic_DNA"/>
</dbReference>
<evidence type="ECO:0000313" key="8">
    <source>
        <dbReference type="EMBL" id="GJM52045.1"/>
    </source>
</evidence>
<comment type="caution">
    <text evidence="7">The sequence shown here is derived from an EMBL/GenBank/DDBJ whole genome shotgun (WGS) entry which is preliminary data.</text>
</comment>
<proteinExistence type="inferred from homology"/>
<gene>
    <name evidence="7" type="primary">nusB</name>
    <name evidence="7" type="ORF">RCZ15_11660</name>
    <name evidence="8" type="ORF">RCZ16_03630</name>
</gene>
<dbReference type="GO" id="GO:0006353">
    <property type="term" value="P:DNA-templated transcription termination"/>
    <property type="evidence" value="ECO:0007669"/>
    <property type="project" value="InterPro"/>
</dbReference>
<evidence type="ECO:0000313" key="7">
    <source>
        <dbReference type="EMBL" id="GJM50192.1"/>
    </source>
</evidence>
<dbReference type="AlphaFoldDB" id="A0AAV5AXJ1"/>
<dbReference type="Proteomes" id="UP001207736">
    <property type="component" value="Unassembled WGS sequence"/>
</dbReference>
<evidence type="ECO:0000256" key="5">
    <source>
        <dbReference type="ARBA" id="ARBA00023163"/>
    </source>
</evidence>
<evidence type="ECO:0000259" key="6">
    <source>
        <dbReference type="Pfam" id="PF01029"/>
    </source>
</evidence>
<dbReference type="InterPro" id="IPR011605">
    <property type="entry name" value="NusB_fam"/>
</dbReference>
<dbReference type="GO" id="GO:0003723">
    <property type="term" value="F:RNA binding"/>
    <property type="evidence" value="ECO:0007669"/>
    <property type="project" value="UniProtKB-KW"/>
</dbReference>
<keyword evidence="4" id="KW-0805">Transcription regulation</keyword>
<protein>
    <submittedName>
        <fullName evidence="7">N utilization substance protein B</fullName>
    </submittedName>
</protein>
<evidence type="ECO:0000313" key="10">
    <source>
        <dbReference type="Proteomes" id="UP001208692"/>
    </source>
</evidence>
<evidence type="ECO:0000313" key="9">
    <source>
        <dbReference type="Proteomes" id="UP001207736"/>
    </source>
</evidence>
<dbReference type="GO" id="GO:0005829">
    <property type="term" value="C:cytosol"/>
    <property type="evidence" value="ECO:0007669"/>
    <property type="project" value="TreeGrafter"/>
</dbReference>
<dbReference type="NCBIfam" id="TIGR01951">
    <property type="entry name" value="nusB"/>
    <property type="match status" value="1"/>
</dbReference>
<keyword evidence="3" id="KW-0694">RNA-binding</keyword>
<dbReference type="SUPFAM" id="SSF48013">
    <property type="entry name" value="NusB-like"/>
    <property type="match status" value="1"/>
</dbReference>
<evidence type="ECO:0000256" key="2">
    <source>
        <dbReference type="ARBA" id="ARBA00022814"/>
    </source>
</evidence>
<dbReference type="EMBL" id="BQKB01000008">
    <property type="protein sequence ID" value="GJM52045.1"/>
    <property type="molecule type" value="Genomic_DNA"/>
</dbReference>
<name>A0AAV5AXJ1_9FLAO</name>
<dbReference type="InterPro" id="IPR035926">
    <property type="entry name" value="NusB-like_sf"/>
</dbReference>
<dbReference type="PANTHER" id="PTHR11078:SF3">
    <property type="entry name" value="ANTITERMINATION NUSB DOMAIN-CONTAINING PROTEIN"/>
    <property type="match status" value="1"/>
</dbReference>
<comment type="similarity">
    <text evidence="1">Belongs to the NusB family.</text>
</comment>
<evidence type="ECO:0000256" key="1">
    <source>
        <dbReference type="ARBA" id="ARBA00005952"/>
    </source>
</evidence>
<dbReference type="PANTHER" id="PTHR11078">
    <property type="entry name" value="N UTILIZATION SUBSTANCE PROTEIN B-RELATED"/>
    <property type="match status" value="1"/>
</dbReference>
<evidence type="ECO:0000256" key="4">
    <source>
        <dbReference type="ARBA" id="ARBA00023015"/>
    </source>
</evidence>
<dbReference type="Gene3D" id="1.10.940.10">
    <property type="entry name" value="NusB-like"/>
    <property type="match status" value="1"/>
</dbReference>
<reference evidence="7 10" key="1">
    <citation type="submission" date="2021-11" db="EMBL/GenBank/DDBJ databases">
        <title>Draft genome sequence of Capnocytophaga sp. strain KC07075 isolated from cat oral cavity.</title>
        <authorList>
            <person name="Suzuki M."/>
            <person name="Imaoka K."/>
            <person name="Kimura M."/>
            <person name="Morikawa S."/>
            <person name="Maeda K."/>
        </authorList>
    </citation>
    <scope>NUCLEOTIDE SEQUENCE</scope>
    <source>
        <strain evidence="7">KC07075</strain>
        <strain evidence="8 10">KC07079</strain>
    </source>
</reference>
<evidence type="ECO:0000256" key="3">
    <source>
        <dbReference type="ARBA" id="ARBA00022884"/>
    </source>
</evidence>
<feature type="domain" description="NusB/RsmB/TIM44" evidence="6">
    <location>
        <begin position="197"/>
        <end position="287"/>
    </location>
</feature>
<dbReference type="Pfam" id="PF01029">
    <property type="entry name" value="NusB"/>
    <property type="match status" value="1"/>
</dbReference>
<dbReference type="GO" id="GO:0031564">
    <property type="term" value="P:transcription antitermination"/>
    <property type="evidence" value="ECO:0007669"/>
    <property type="project" value="UniProtKB-KW"/>
</dbReference>
<organism evidence="7 9">
    <name type="scientific">Capnocytophaga catalasegens</name>
    <dbReference type="NCBI Taxonomy" id="1004260"/>
    <lineage>
        <taxon>Bacteria</taxon>
        <taxon>Pseudomonadati</taxon>
        <taxon>Bacteroidota</taxon>
        <taxon>Flavobacteriia</taxon>
        <taxon>Flavobacteriales</taxon>
        <taxon>Flavobacteriaceae</taxon>
        <taxon>Capnocytophaga</taxon>
    </lineage>
</organism>
<dbReference type="InterPro" id="IPR006027">
    <property type="entry name" value="NusB_RsmB_TIM44"/>
</dbReference>
<keyword evidence="5" id="KW-0804">Transcription</keyword>